<dbReference type="Proteomes" id="UP001272987">
    <property type="component" value="Unassembled WGS sequence"/>
</dbReference>
<evidence type="ECO:0000313" key="4">
    <source>
        <dbReference type="Proteomes" id="UP001272987"/>
    </source>
</evidence>
<evidence type="ECO:0000256" key="1">
    <source>
        <dbReference type="SAM" id="MobiDB-lite"/>
    </source>
</evidence>
<protein>
    <submittedName>
        <fullName evidence="3">Uncharacterized protein</fullName>
    </submittedName>
</protein>
<feature type="transmembrane region" description="Helical" evidence="2">
    <location>
        <begin position="74"/>
        <end position="99"/>
    </location>
</feature>
<keyword evidence="4" id="KW-1185">Reference proteome</keyword>
<dbReference type="RefSeq" id="WP_141655523.1">
    <property type="nucleotide sequence ID" value="NZ_BCML01000059.1"/>
</dbReference>
<organism evidence="3 4">
    <name type="scientific">Streptomyces acidiscabies</name>
    <dbReference type="NCBI Taxonomy" id="42234"/>
    <lineage>
        <taxon>Bacteria</taxon>
        <taxon>Bacillati</taxon>
        <taxon>Actinomycetota</taxon>
        <taxon>Actinomycetes</taxon>
        <taxon>Kitasatosporales</taxon>
        <taxon>Streptomycetaceae</taxon>
        <taxon>Streptomyces</taxon>
    </lineage>
</organism>
<feature type="transmembrane region" description="Helical" evidence="2">
    <location>
        <begin position="30"/>
        <end position="54"/>
    </location>
</feature>
<gene>
    <name evidence="3" type="ORF">PV666_14730</name>
</gene>
<keyword evidence="2" id="KW-0472">Membrane</keyword>
<accession>A0ABU4LU88</accession>
<comment type="caution">
    <text evidence="3">The sequence shown here is derived from an EMBL/GenBank/DDBJ whole genome shotgun (WGS) entry which is preliminary data.</text>
</comment>
<keyword evidence="2" id="KW-1133">Transmembrane helix</keyword>
<sequence>MSYQGWTSPTPPPVAPRARTRRRHRPRWRALTWVILGFNALMLVWLVTGVNAASDGGEDCGTSKACQDANDAGTAIGAGIIIFLWVAGAIILGVIWLVTNRSADRAARRQPPPPDRW</sequence>
<name>A0ABU4LU88_9ACTN</name>
<reference evidence="3 4" key="1">
    <citation type="journal article" date="2023" name="Microb. Genom.">
        <title>Mesoterricola silvestris gen. nov., sp. nov., Mesoterricola sediminis sp. nov., Geothrix oryzae sp. nov., Geothrix edaphica sp. nov., Geothrix rubra sp. nov., and Geothrix limicola sp. nov., six novel members of Acidobacteriota isolated from soils.</title>
        <authorList>
            <person name="Weisberg A.J."/>
            <person name="Pearce E."/>
            <person name="Kramer C.G."/>
            <person name="Chang J.H."/>
            <person name="Clarke C.R."/>
        </authorList>
    </citation>
    <scope>NUCLEOTIDE SEQUENCE [LARGE SCALE GENOMIC DNA]</scope>
    <source>
        <strain evidence="3 4">NB05-1H</strain>
    </source>
</reference>
<keyword evidence="2" id="KW-0812">Transmembrane</keyword>
<evidence type="ECO:0000313" key="3">
    <source>
        <dbReference type="EMBL" id="MDX3019141.1"/>
    </source>
</evidence>
<dbReference type="EMBL" id="JARAWP010000008">
    <property type="protein sequence ID" value="MDX3019141.1"/>
    <property type="molecule type" value="Genomic_DNA"/>
</dbReference>
<evidence type="ECO:0000256" key="2">
    <source>
        <dbReference type="SAM" id="Phobius"/>
    </source>
</evidence>
<proteinExistence type="predicted"/>
<feature type="region of interest" description="Disordered" evidence="1">
    <location>
        <begin position="1"/>
        <end position="21"/>
    </location>
</feature>